<dbReference type="Pfam" id="PF06912">
    <property type="entry name" value="DUF1275"/>
    <property type="match status" value="1"/>
</dbReference>
<sequence>MTDRDPLVVLLTLLSLSTGIVDATSVLGLGKVFVANMTGNVVFLGFAAAGAPGFHWELYVLALLAFGFGAVASGRLGRSSIARSRRRWLVIAATVEAGLLWIAAACAFAAPSDTATWLRYLLIALVAIAMGSRNATVRQLNVPDLTTTVVTRTITGLAADSRLAGGPGRHLGRRLRAILALFVGAALGAFMVLRWGLAPPLALAGATVLVFTLMLAKDEAQD</sequence>
<protein>
    <submittedName>
        <fullName evidence="1">Uncharacterized protein</fullName>
    </submittedName>
</protein>
<organism evidence="1 2">
    <name type="scientific">Luteibacter rhizovicinus DSM 16549</name>
    <dbReference type="NCBI Taxonomy" id="1440763"/>
    <lineage>
        <taxon>Bacteria</taxon>
        <taxon>Pseudomonadati</taxon>
        <taxon>Pseudomonadota</taxon>
        <taxon>Gammaproteobacteria</taxon>
        <taxon>Lysobacterales</taxon>
        <taxon>Rhodanobacteraceae</taxon>
        <taxon>Luteibacter</taxon>
    </lineage>
</organism>
<proteinExistence type="predicted"/>
<dbReference type="PANTHER" id="PTHR37488:SF2">
    <property type="entry name" value="DUF1275 DOMAIN-CONTAINING PROTEIN"/>
    <property type="match status" value="1"/>
</dbReference>
<dbReference type="InterPro" id="IPR010699">
    <property type="entry name" value="DUF1275"/>
</dbReference>
<gene>
    <name evidence="1" type="ORF">BJI69_19130</name>
</gene>
<dbReference type="STRING" id="1440763.BJI69_19130"/>
<dbReference type="Proteomes" id="UP000182987">
    <property type="component" value="Chromosome"/>
</dbReference>
<accession>A0A0G9HCN2</accession>
<dbReference type="EMBL" id="CP017480">
    <property type="protein sequence ID" value="APG05808.1"/>
    <property type="molecule type" value="Genomic_DNA"/>
</dbReference>
<keyword evidence="2" id="KW-1185">Reference proteome</keyword>
<reference evidence="2" key="1">
    <citation type="submission" date="2016-09" db="EMBL/GenBank/DDBJ databases">
        <authorList>
            <person name="Lysoe E."/>
        </authorList>
    </citation>
    <scope>NUCLEOTIDE SEQUENCE [LARGE SCALE GENOMIC DNA]</scope>
    <source>
        <strain evidence="2">LJ96T</strain>
    </source>
</reference>
<dbReference type="AlphaFoldDB" id="A0A0G9HCN2"/>
<name>A0A0G9HCN2_9GAMM</name>
<evidence type="ECO:0000313" key="2">
    <source>
        <dbReference type="Proteomes" id="UP000182987"/>
    </source>
</evidence>
<dbReference type="KEGG" id="lrz:BJI69_19130"/>
<evidence type="ECO:0000313" key="1">
    <source>
        <dbReference type="EMBL" id="APG05808.1"/>
    </source>
</evidence>
<dbReference type="PATRIC" id="fig|1440763.5.peg.1803"/>
<dbReference type="PANTHER" id="PTHR37488">
    <property type="entry name" value="DUF1275 DOMAIN-CONTAINING PROTEIN"/>
    <property type="match status" value="1"/>
</dbReference>
<dbReference type="OrthoDB" id="4272751at2"/>